<feature type="region of interest" description="Disordered" evidence="5">
    <location>
        <begin position="1397"/>
        <end position="1426"/>
    </location>
</feature>
<feature type="compositionally biased region" description="Polar residues" evidence="5">
    <location>
        <begin position="141"/>
        <end position="152"/>
    </location>
</feature>
<dbReference type="Pfam" id="PF04650">
    <property type="entry name" value="YSIRK_signal"/>
    <property type="match status" value="1"/>
</dbReference>
<evidence type="ECO:0000256" key="1">
    <source>
        <dbReference type="ARBA" id="ARBA00022512"/>
    </source>
</evidence>
<dbReference type="Pfam" id="PF17966">
    <property type="entry name" value="Muc_B2"/>
    <property type="match status" value="18"/>
</dbReference>
<dbReference type="Pfam" id="PF00746">
    <property type="entry name" value="Gram_pos_anchor"/>
    <property type="match status" value="1"/>
</dbReference>
<dbReference type="Pfam" id="PF17965">
    <property type="entry name" value="MucBP_2"/>
    <property type="match status" value="11"/>
</dbReference>
<keyword evidence="8" id="KW-1185">Reference proteome</keyword>
<feature type="compositionally biased region" description="Low complexity" evidence="5">
    <location>
        <begin position="126"/>
        <end position="140"/>
    </location>
</feature>
<feature type="region of interest" description="Disordered" evidence="5">
    <location>
        <begin position="1211"/>
        <end position="1231"/>
    </location>
</feature>
<evidence type="ECO:0000256" key="2">
    <source>
        <dbReference type="ARBA" id="ARBA00022525"/>
    </source>
</evidence>
<feature type="region of interest" description="Disordered" evidence="5">
    <location>
        <begin position="2843"/>
        <end position="2875"/>
    </location>
</feature>
<keyword evidence="1" id="KW-0134">Cell wall</keyword>
<dbReference type="NCBIfam" id="TIGR01167">
    <property type="entry name" value="LPXTG_anchor"/>
    <property type="match status" value="1"/>
</dbReference>
<dbReference type="EMBL" id="JACIVA010000046">
    <property type="protein sequence ID" value="MBB1097640.1"/>
    <property type="molecule type" value="Genomic_DNA"/>
</dbReference>
<feature type="region of interest" description="Disordered" evidence="5">
    <location>
        <begin position="4164"/>
        <end position="4194"/>
    </location>
</feature>
<evidence type="ECO:0000313" key="8">
    <source>
        <dbReference type="Proteomes" id="UP000517106"/>
    </source>
</evidence>
<feature type="domain" description="Gram-positive cocci surface proteins LPxTG" evidence="6">
    <location>
        <begin position="4693"/>
        <end position="4728"/>
    </location>
</feature>
<dbReference type="Gene3D" id="2.60.40.4300">
    <property type="match status" value="19"/>
</dbReference>
<feature type="region of interest" description="Disordered" evidence="5">
    <location>
        <begin position="3076"/>
        <end position="3111"/>
    </location>
</feature>
<organism evidence="7 8">
    <name type="scientific">Limosilactobacillus rudii</name>
    <dbReference type="NCBI Taxonomy" id="2759755"/>
    <lineage>
        <taxon>Bacteria</taxon>
        <taxon>Bacillati</taxon>
        <taxon>Bacillota</taxon>
        <taxon>Bacilli</taxon>
        <taxon>Lactobacillales</taxon>
        <taxon>Lactobacillaceae</taxon>
        <taxon>Limosilactobacillus</taxon>
    </lineage>
</organism>
<feature type="region of interest" description="Disordered" evidence="5">
    <location>
        <begin position="2399"/>
        <end position="2435"/>
    </location>
</feature>
<evidence type="ECO:0000256" key="4">
    <source>
        <dbReference type="ARBA" id="ARBA00023088"/>
    </source>
</evidence>
<proteinExistence type="predicted"/>
<keyword evidence="2" id="KW-0964">Secreted</keyword>
<gene>
    <name evidence="7" type="ORF">H5S09_06760</name>
</gene>
<evidence type="ECO:0000256" key="3">
    <source>
        <dbReference type="ARBA" id="ARBA00022729"/>
    </source>
</evidence>
<comment type="caution">
    <text evidence="7">The sequence shown here is derived from an EMBL/GenBank/DDBJ whole genome shotgun (WGS) entry which is preliminary data.</text>
</comment>
<feature type="region of interest" description="Disordered" evidence="5">
    <location>
        <begin position="2620"/>
        <end position="2651"/>
    </location>
</feature>
<dbReference type="InterPro" id="IPR041495">
    <property type="entry name" value="Mub_B2"/>
</dbReference>
<evidence type="ECO:0000256" key="5">
    <source>
        <dbReference type="SAM" id="MobiDB-lite"/>
    </source>
</evidence>
<protein>
    <submittedName>
        <fullName evidence="7">YSIRK-type signal peptide-containing protein</fullName>
    </submittedName>
</protein>
<feature type="region of interest" description="Disordered" evidence="5">
    <location>
        <begin position="123"/>
        <end position="152"/>
    </location>
</feature>
<evidence type="ECO:0000313" key="7">
    <source>
        <dbReference type="EMBL" id="MBB1097640.1"/>
    </source>
</evidence>
<feature type="compositionally biased region" description="Low complexity" evidence="5">
    <location>
        <begin position="4634"/>
        <end position="4644"/>
    </location>
</feature>
<feature type="compositionally biased region" description="Low complexity" evidence="5">
    <location>
        <begin position="4654"/>
        <end position="4670"/>
    </location>
</feature>
<keyword evidence="4" id="KW-0572">Peptidoglycan-anchor</keyword>
<dbReference type="NCBIfam" id="TIGR01168">
    <property type="entry name" value="YSIRK_signal"/>
    <property type="match status" value="1"/>
</dbReference>
<dbReference type="RefSeq" id="WP_182596359.1">
    <property type="nucleotide sequence ID" value="NZ_JACIVA010000046.1"/>
</dbReference>
<feature type="compositionally biased region" description="Polar residues" evidence="5">
    <location>
        <begin position="1407"/>
        <end position="1420"/>
    </location>
</feature>
<dbReference type="PROSITE" id="PS50847">
    <property type="entry name" value="GRAM_POS_ANCHORING"/>
    <property type="match status" value="1"/>
</dbReference>
<reference evidence="7 8" key="1">
    <citation type="submission" date="2020-07" db="EMBL/GenBank/DDBJ databases">
        <title>Description of Limosilactobacillus balticus sp. nov., Limosilactobacillus agrestis sp. nov., Limosilactobacillus albertensis sp. nov., Limosilactobacillus rudii sp. nov., Limosilactobacillus fastidiosus sp. nov., five novel Limosilactobacillus species isolated from the vertebrate gastrointestinal tract, and proposal of 6 subspecies of Limosilactobacillus reuteri adapted to the gastrointestinal tract of specific vertebrate hosts.</title>
        <authorList>
            <person name="Li F."/>
            <person name="Cheng C."/>
            <person name="Zheng J."/>
            <person name="Quevedo R.M."/>
            <person name="Li J."/>
            <person name="Roos S."/>
            <person name="Gaenzle M.G."/>
            <person name="Walter J."/>
        </authorList>
    </citation>
    <scope>NUCLEOTIDE SEQUENCE [LARGE SCALE GENOMIC DNA]</scope>
    <source>
        <strain evidence="7 8">STM2_1</strain>
    </source>
</reference>
<name>A0A7W3UMK0_9LACO</name>
<accession>A0A7W3UMK0</accession>
<dbReference type="InterPro" id="IPR019931">
    <property type="entry name" value="LPXTG_anchor"/>
</dbReference>
<dbReference type="Gene3D" id="3.10.20.470">
    <property type="match status" value="16"/>
</dbReference>
<feature type="compositionally biased region" description="Pro residues" evidence="5">
    <location>
        <begin position="4623"/>
        <end position="4633"/>
    </location>
</feature>
<sequence length="4728" mass="507467">MLSHNNREEQFKKYEPKKQRYTIKKLSVGVASVLLGITFANGVSADTTDANANADSAGSDSAEQTDHNLVLNSASASTLKEATAANQANSASAAVQNPAGDIKTPQANTYEATVSAAVANELQENSSATSQSTSADQPTSNAQSTSTVADQSAVNSTASQSVQTQSFDVAQASANAANIDYANVFTSLLASTSNTSDAAVNISTYQPNFNIQNQSNYSSDYSFLPSTQRGYQQWRDGSTILTFATDANDPGQNIYFYVNGRLKATSVAGASTGGWSGSVNISRTNGDNNIAGRYNASQQVITIGKYKYTRVTLTSADGKKVVNIPTTGAFTTGGQNLVPLHVGDSPMAQQHWNSGGGITPGKAQQTIWYVDANTGEVMAHKSSGQVFAGQSYDVSNDGPDKITYDGKSYEKVDKSKATNAALNAVLTTNNGIDIKVKDVIDTPLTGTLGSYRMGDISVGNTDYGPSRVYIAQQIDNDGTISLNTYDTQPSDLGGMDYKFVAGISPQSLASGETAQGASSAYYNAHTPGNRDIVFLYAEKQNATISFIDDDTGKSLSPTQNASGNAGSQISFTGAANTVSGILQDGYTYVQTSGNGVIGGNTGSYNSVNFPVYDNDNNTTQSFVVHFKKASTPTTNTYKQGNTETKTIYRTINYYDKLTGQKIPSDLITTNPVKDEVTFTRTKVLDQNGKVVGYGTVSNDGKSFKSQDWHTEYGEPSTQFDAKRSQDLSAYNYTAPEFNDGTSANIVDAHEVTPETGDLVYNVYYGHKTEPVKTTENVIRHFHYIFTDGTTPSSHLTPQTDQTVTFNGTATKDLVTGQTGPTTWNPSTGTLAYVAGQQVPGYTLVGYVNANADGSASAVPVDPTSSDIDVTLVYTPNAKPVETKQQAKVVIYDKTDNNKELTHFNNDSGKAGDAISFDGEPETLQGFLNAGYKFDSAVNDNGNTIASNANNINFGNFDNVDGNVQGFKIYLVHGTKDTTEKATTNAHVHYVIAGNDANKPAAPADSPLQTINWTRTNTTDLVNGNVTEGNWTPDKGSFTSVTSPTVENYTPDQQVANFTTPQPNRDQLVTVVYSKNPETTQKADLIVYDKTDNNKQLNNFDNSGKTGTQISFSGAANYVADLISKGYKIDSFVNDHNQTAYPTSYGEIIYDNFDNNAASDQHFKLYLVHDTENTTENKNTTSTVHYVVSDGQATPPADHVETISWTRPVTKDKVTGTTTSTGNWTTPGHYNNVPTPNLEGYTPDRNNVPAPTPNPNENPRTVVTYNPKTPEAPTYTGTTETKQVTRTINYYDRVTGERIPASLANTNVQTVTLSRTHVVSSTGQDMGYGTVSADGKTFTKATTTDGWNTGNWTNVVSPDLTNAGYTAPDKSAVADQTVDSTTNDQNVNVYYGHQTVVVTPNDPHNPGGNINPNDPRNNPSTYPDGLTRNDLQQQVTRTVHYVGVNEDGSTTPVNGAPDGNNTYKQKVNFERHAVVDRVTGNILGYTTDNTANIATTDASRAWLPATQTMGSVDSKAPSEVGFDNVDVKTVGSMTVYPGQQIADVTVTYTKNKTPEVNQNADLKIIDRNDPQNQVVLAGYSINDKPGTQITFSGSQSALDNYLKQGYTFDGTSGNMTGNETQGFVYPTLDNDASSDQHFVIYLNHGTENKIETATANAHVHYIVADGGVQAPADSTTQTINWSRTNTVDKVNGKTVAEGQWTQTKPSFDDVKSPELKGYTPSQANVQFATPVRNQNQIVNVVYNKNQAEKANLHIIDISDGNKEINQFHASGDDNTAVTFNGAQPTVDALVKAGYKVTEIAQATSDPKNPTKYSTDYATASSQWTFDDKPGVDQEFYVFLQHDYTPINPTNAFGRNDLTREVTETVHYVNEETGQPVATDYTNKATFTGQGMVDKVTGKMVAIKSVENGQITYDYDVAKEINIADAKESDFAWSEPTTFNKVTSPIINGYTIDAAKTTPSDLADGNDIKEITNVTYNHGNVEATVYYKANPAEIHKAELVIYANGSQVGSASATGAKDTAINFGNADQIVDSYINNGWTFDHAQDVTNNTEMSGKSYGELNFGNYATQNNSNQKFAIYLTKAAEPTQQTAQLIINDVTPGQEMQMGSYTQPGREGSAISFDGASSQVADLLNKGYVWDSSTYNGNNLDAKNYSDIQFGNYDNTDDKSGISQKWVINLVHGYNPVDPDHPDDKDGYTKEYLDRTITRDVTYVDEQGQEMPGLTPEHQETNFKGSGYLDKVTNRWVTVNNGKITGLANGLTWTPDSDQTFDAINAKTADGYHVASVSGNGINGFTIAQDGAVSAQTVNRNSANSTIKVVYAQNPVIEQGNLVVTFHDVTDNKDLTGVGIMTADQNVGTAVTYSPSADLTKLENEGYVYVSTEGNLPSSIVKGTSKVVINVKHGTVPVNPDNPGNPGDKINPNDPRPDGPKYPNGTDKTSIDKTITRTIHYVGADQYTPEDVQQPVNFTAHGVLDKVTGEWETPLTWSANQTFGAKNTPNIPGYHVVSVDKDTTDNKNVNSASISHTGSDYTVTVTYAKDQAPTPDTTTGRVAYIDDTTKTTLKSDNLSGDVGTQINYTTQDKINTYLNEGYKLVSNNFTDGTEVFNKDANKNIFEVHLVHDTVPVNPANPGQPGDKINPNDPRPDGPKYPNGTTETDLTKMITRTIQYTGAGEYTPEAVQQPVNFTAKGVLDKVTGEWVTPLTWSADQSFGAKKTPLIPGYHVVSVDKDTTDNKNVNSATISHTGADYTVTVTYAKDAAPTPEMQNAVVIYQDVNDPANPVELLRSNNLTGENGAKINYSTADEIANLEKEGYVLISNGFDPDGVAPSFDNDTSTNQTFYVKLKHSITPVTPDTPGNPGDKINPNDPRPDGPKYPAGTAKTDLTKTVTRTVTYEGAGSQTPSPVSDTLTFNGTGYLDKVTGKWTDANGHELANQNNGITWTVADGTKDEGSFSLVPTKAINGYTSTVMTVGADDGNGNVKSYTGINHATQNINVVVRYSPVVAEQGNVIVNFHDDTDNVNIPGVGIDTGNQDVGTTVTYSSNNDLTKLENQGYVYVSTDGNIPASIVKGTTTVTIHVKHGTVPVNPDNPGQPGDKINPNDPRPDGPKYPNGTDKASIDKTITRTIHYVGADQYTPSDVQQPVNFTAKGVLDKVTGKWVTPLTWSADQTFGAKNTPNIPGYHVVSVDRDANGTNVANAPISHTGENYTVTVTYAKDQAPVSEKATLHIIDISDNNKSLGTYEASGDDNAAINFNGADVSISSLLRGGYKVNSIKHTAQSGVITDGGADADYSSIASQWKFDDQPGFDQDFYVYLEHDTTPINPTNAYGRNDLTREVTETVHYVDSATNKPVATDYTNKATFTAQGMVDKVTGKMLAIKSVENGHVTYDPDVNKQINITDAKDSDFVWSSPATFAKVTSPTINGYTIDAAKTTPSDLADGNDIKAINDVAYNHGNVEATVYYKANPVTPVTPVVYGNADLKIVDRYNPQAEATLANFEMNNAKTGTQIQFTDSNSILNNYLNNGYKFAGTSGNMTGDITSGFTYPSITKDAQHFVIYLTHDIADQTETRSANAHVHYIIADGAVQAPADSANQTITWTRTNSVDKATGKIVNEGAWTQSKQNFADVKSPEVKGYTPAVENVQFATPVQNQNQVVNVVYTKTPEVPVTPEVANGSITYIDDTTGQTLESASFGGNVGSKINYTTADRIANYEGKGYELVSNNFKDGNETFVKGDNKFEVHLKHATTPVNPDHPGAGYTKTDLDKTITRTVKYQYSDGSQAHTPVEQSVNFIGHGIVDKVTGQLVTVDDNGNITGAGKITWNYDSQDFGQVPGVDTTGYYISGISKNNTNASVDEKTGVVSGKTVTPNSQNSTVVITLTKENTPVTPVTPATVQGQVTYIDDTTGATLTNDGFSGKVGDQITYTTAGKINSYVNQGYELVSNNFKDGNETFAQSGNNFEVHLKHTTTTVTPDNPDPSHGYTRDSLTKTGTQTVVYVGAGDHTPANNVTTVEFGHSLVIDNVTGKVVTDNGWTPASQTYTKVDTPNVDGYTPDKTTVGGETVTVDHQTGNGNIDRTYVVTYTKNETPVTPVTPAKEDGSITVTVHDVTTNQDLPEYGKTSGTQEVGTKFSYDKTTTITDLQNKGYKVINPEVTIPGEVAKGNQNVTIYVEHTTTPVTPDNPGRPGQPINPNDPNGPKFPEGSDQVTKSVTRTITYVDNNGNNLREPVKQTANFTGTGLIDNVTGKWVTPITWSGNGDLAGQTTPVIDGYHVTNVSRDGDGNNVAKVTVNRGDSDYTVVVTYTPNGKIMPVDPSGNPIPNVPTPQYPTDPENPAKVTPNEPVPDVPGFVPSVPSVTPSEPGTDTPVVYNPVTPATVQGQVTYIDDTTGKTITTDNFSGKVGEKISYTTAGKIAELTSQGYELVSNNFSDGNETFTDGNNSFEVHVKHAAGTVTPTNPHGDEEETNTKTEHKATTFTVHYVGAGENNPADHVETIQWTRQVTTNADGKVVSTTPWTTAGNYTSVNTPVVNGYHADKAAVEAPQADPDRDSEATVTYAPNGHIIPVDRTNTPIPGADHPQYPTDPSDPTKVVPNEPVPTIPGYVPEQETVTPVDPGSDTPVVYDHGTTPVAPETPVTPEPTPEEPATPATPETPAANDGQQDEKVTPSSSTTPTETVKVTSTTEEHVAQPAVKKATPEQAKVKTLPQTGNEAENSAEILGLAALGLTGLLAAGKKRRKED</sequence>
<dbReference type="InterPro" id="IPR041558">
    <property type="entry name" value="MucBP_2"/>
</dbReference>
<feature type="compositionally biased region" description="Low complexity" evidence="5">
    <location>
        <begin position="1214"/>
        <end position="1227"/>
    </location>
</feature>
<dbReference type="Proteomes" id="UP000517106">
    <property type="component" value="Unassembled WGS sequence"/>
</dbReference>
<evidence type="ECO:0000259" key="6">
    <source>
        <dbReference type="PROSITE" id="PS50847"/>
    </source>
</evidence>
<keyword evidence="3" id="KW-0732">Signal</keyword>
<feature type="compositionally biased region" description="Low complexity" evidence="5">
    <location>
        <begin position="2401"/>
        <end position="2418"/>
    </location>
</feature>
<feature type="compositionally biased region" description="Polar residues" evidence="5">
    <location>
        <begin position="1256"/>
        <end position="1266"/>
    </location>
</feature>
<feature type="region of interest" description="Disordered" evidence="5">
    <location>
        <begin position="4529"/>
        <end position="4699"/>
    </location>
</feature>
<dbReference type="InterPro" id="IPR005877">
    <property type="entry name" value="YSIRK_signal_dom"/>
</dbReference>
<feature type="region of interest" description="Disordered" evidence="5">
    <location>
        <begin position="1249"/>
        <end position="1275"/>
    </location>
</feature>